<dbReference type="Gene3D" id="2.130.10.10">
    <property type="entry name" value="YVTN repeat-like/Quinoprotein amine dehydrogenase"/>
    <property type="match status" value="1"/>
</dbReference>
<dbReference type="SMART" id="SM00564">
    <property type="entry name" value="PQQ"/>
    <property type="match status" value="5"/>
</dbReference>
<evidence type="ECO:0000313" key="2">
    <source>
        <dbReference type="Proteomes" id="UP000215559"/>
    </source>
</evidence>
<reference evidence="1 2" key="1">
    <citation type="submission" date="2017-07" db="EMBL/GenBank/DDBJ databases">
        <title>Recovery of genomes from metagenomes via a dereplication, aggregation, and scoring strategy.</title>
        <authorList>
            <person name="Sieber C.M."/>
            <person name="Probst A.J."/>
            <person name="Sharrar A."/>
            <person name="Thomas B.C."/>
            <person name="Hess M."/>
            <person name="Tringe S.G."/>
            <person name="Banfield J.F."/>
        </authorList>
    </citation>
    <scope>NUCLEOTIDE SEQUENCE [LARGE SCALE GENOMIC DNA]</scope>
    <source>
        <strain evidence="1">JGI_Cruoil_03_51_56</strain>
    </source>
</reference>
<dbReference type="InterPro" id="IPR015943">
    <property type="entry name" value="WD40/YVTN_repeat-like_dom_sf"/>
</dbReference>
<dbReference type="SUPFAM" id="SSF50998">
    <property type="entry name" value="Quinoprotein alcohol dehydrogenase-like"/>
    <property type="match status" value="1"/>
</dbReference>
<sequence length="984" mass="105882">MKKQMAAMFLVGVLVPVVLFAQILRWVYQYDGPASSWDEAWPMVLGLDGNLYAAGWSTGLGTSTDFTVISVTRSGQERWIYRYDGPANQDDEAHSIAYGTDGNIYAAGSSFGDGTSKDFVVVSLNSTGQERWVYRYNGPANDWDEARSIVCSSGGNVYAAGWSMDKGTDNDFTVISLDTAGNERWVYRYNGPANGDDKSFARSMAYGDDGNVYAAGSSEGIGTGDDFTVISLTGSGDERWVYRYNGPGNSIDGAWRVIYGLDGNIDAAGYSTDNGYDLTAISLTSSGQERWVYRNARTGRDQAWGLDSDIYGNVYPAGELSGNGSDFAVIALDSSGNEKWVYTYDGPANGNDYVGPVHCGSDGNIYATGKSYGGSTHFDFIIVSLDSSGSKRWVFRYNGPGSGWDNGESVIYGPDGCLYAAGSSTGISSGQDFTVLSIGSPSHIDVGAVSILSPLGMVDSGTVHIPCAVVRNFGNVEASFPVTMQIGTGYSETVQETLPAGISDTIKFPSWTAAPCGTLQVTCHTSLTGDENPANDTAVSSVIVTRPANLDVGVVCILSPTGTVDSGMVFTPYAVVRNFGTAEATFPVTMQIGTGYTEVVQDTLLPSTSDTVSFPSWTAIPVDTLKVICYTNLSGDENPANDTTTASVIIKPPPVHDIGTAEIFEPKPILSPGDTVRPRVLIRNFGTCTERYFAVRFRIGSVYNQIVNAGSVAPNSAIELSSFPPWAAVPGYYAVSCSTMLVNDTNPTNDKKTITIAVKTLLRLFIKPDTIQDRIRVGETKPFDFYAELQGDGGDVVELTPPVVPAGWGIQLYDADNIEQLTDTDGDGVPDLGFVACGTKCHFNLRVKAPEKIIRDVDTLPVTFVIRGFTKTDSTIKDSSFLVLILVPNLGIHNYPNPLTTNTTFWMGLPDDGTVSLTIYDRAGECIRQLLVNEPKEAKVHLVSWNATNDHGQLVAPGTYQYLLEYIHQGKTDRIVKKLVVTRE</sequence>
<dbReference type="Gene3D" id="2.60.40.4070">
    <property type="match status" value="1"/>
</dbReference>
<dbReference type="Proteomes" id="UP000215559">
    <property type="component" value="Unassembled WGS sequence"/>
</dbReference>
<dbReference type="PANTHER" id="PTHR42754">
    <property type="entry name" value="ENDOGLUCANASE"/>
    <property type="match status" value="1"/>
</dbReference>
<evidence type="ECO:0008006" key="3">
    <source>
        <dbReference type="Google" id="ProtNLM"/>
    </source>
</evidence>
<name>A0A235BQZ6_UNCW3</name>
<dbReference type="PANTHER" id="PTHR42754:SF1">
    <property type="entry name" value="LIPOPROTEIN"/>
    <property type="match status" value="1"/>
</dbReference>
<evidence type="ECO:0000313" key="1">
    <source>
        <dbReference type="EMBL" id="OYD14893.1"/>
    </source>
</evidence>
<organism evidence="1 2">
    <name type="scientific">candidate division WOR-3 bacterium JGI_Cruoil_03_51_56</name>
    <dbReference type="NCBI Taxonomy" id="1973747"/>
    <lineage>
        <taxon>Bacteria</taxon>
        <taxon>Bacteria division WOR-3</taxon>
    </lineage>
</organism>
<dbReference type="InterPro" id="IPR011047">
    <property type="entry name" value="Quinoprotein_ADH-like_sf"/>
</dbReference>
<comment type="caution">
    <text evidence="1">The sequence shown here is derived from an EMBL/GenBank/DDBJ whole genome shotgun (WGS) entry which is preliminary data.</text>
</comment>
<protein>
    <recommendedName>
        <fullName evidence="3">FlgD Ig-like domain-containing protein</fullName>
    </recommendedName>
</protein>
<dbReference type="EMBL" id="NOZP01000133">
    <property type="protein sequence ID" value="OYD14893.1"/>
    <property type="molecule type" value="Genomic_DNA"/>
</dbReference>
<proteinExistence type="predicted"/>
<accession>A0A235BQZ6</accession>
<dbReference type="AlphaFoldDB" id="A0A235BQZ6"/>
<dbReference type="InterPro" id="IPR018391">
    <property type="entry name" value="PQQ_b-propeller_rpt"/>
</dbReference>
<gene>
    <name evidence="1" type="ORF">CH330_07210</name>
</gene>